<comment type="similarity">
    <text evidence="2">Belongs to the replication factor A protein 2 family.</text>
</comment>
<evidence type="ECO:0000256" key="2">
    <source>
        <dbReference type="ARBA" id="ARBA00007815"/>
    </source>
</evidence>
<dbReference type="SUPFAM" id="SSF46785">
    <property type="entry name" value="Winged helix' DNA-binding domain"/>
    <property type="match status" value="1"/>
</dbReference>
<dbReference type="InterPro" id="IPR040260">
    <property type="entry name" value="RFA2-like"/>
</dbReference>
<gene>
    <name evidence="7" type="ORF">ILUMI_17045</name>
</gene>
<dbReference type="GO" id="GO:0000724">
    <property type="term" value="P:double-strand break repair via homologous recombination"/>
    <property type="evidence" value="ECO:0007669"/>
    <property type="project" value="TreeGrafter"/>
</dbReference>
<evidence type="ECO:0000256" key="3">
    <source>
        <dbReference type="ARBA" id="ARBA00022705"/>
    </source>
</evidence>
<dbReference type="GO" id="GO:0000781">
    <property type="term" value="C:chromosome, telomeric region"/>
    <property type="evidence" value="ECO:0007669"/>
    <property type="project" value="TreeGrafter"/>
</dbReference>
<dbReference type="SUPFAM" id="SSF50249">
    <property type="entry name" value="Nucleic acid-binding proteins"/>
    <property type="match status" value="1"/>
</dbReference>
<sequence length="268" mass="29973">MWNASAFDDNINSGVGFFNSSNQTDSPQAKTKGQIRRIQNVTPICIRQVKDHLDEEFKLFGMSTQILTLVGILKEVEVLSTKVTYRIEDHTGEMKAIWWLEDDANSTSNLPLVKEGCYVRVFGSLRTQDGEKILMILKMFPVDNINDVTNHLLEVIHTRLEAEEASKGSLSLAAIRQNNPGAELANSMSFMDMDVDKSSNSTGFTALQEKVYRILQPVNTQAGLDRATILSKFPTNQHRDVNAALEFLTNEGHAYSTVDNDHFKATDS</sequence>
<evidence type="ECO:0000259" key="6">
    <source>
        <dbReference type="Pfam" id="PF08784"/>
    </source>
</evidence>
<comment type="subcellular location">
    <subcellularLocation>
        <location evidence="1">Nucleus</location>
    </subcellularLocation>
</comment>
<dbReference type="GO" id="GO:0006260">
    <property type="term" value="P:DNA replication"/>
    <property type="evidence" value="ECO:0007669"/>
    <property type="project" value="UniProtKB-KW"/>
</dbReference>
<dbReference type="Gene3D" id="2.40.50.140">
    <property type="entry name" value="Nucleic acid-binding proteins"/>
    <property type="match status" value="1"/>
</dbReference>
<dbReference type="InterPro" id="IPR036388">
    <property type="entry name" value="WH-like_DNA-bd_sf"/>
</dbReference>
<evidence type="ECO:0000256" key="1">
    <source>
        <dbReference type="ARBA" id="ARBA00004123"/>
    </source>
</evidence>
<dbReference type="InterPro" id="IPR012340">
    <property type="entry name" value="NA-bd_OB-fold"/>
</dbReference>
<keyword evidence="3" id="KW-0235">DNA replication</keyword>
<dbReference type="InterPro" id="IPR014646">
    <property type="entry name" value="Rfa2/RPA32"/>
</dbReference>
<keyword evidence="4" id="KW-0238">DNA-binding</keyword>
<dbReference type="InterPro" id="IPR036390">
    <property type="entry name" value="WH_DNA-bd_sf"/>
</dbReference>
<keyword evidence="8" id="KW-1185">Reference proteome</keyword>
<protein>
    <recommendedName>
        <fullName evidence="6">Replication protein A C-terminal domain-containing protein</fullName>
    </recommendedName>
</protein>
<proteinExistence type="inferred from homology"/>
<dbReference type="PIRSF" id="PIRSF036949">
    <property type="entry name" value="RPA32"/>
    <property type="match status" value="1"/>
</dbReference>
<evidence type="ECO:0000313" key="8">
    <source>
        <dbReference type="Proteomes" id="UP000801492"/>
    </source>
</evidence>
<dbReference type="GO" id="GO:0006289">
    <property type="term" value="P:nucleotide-excision repair"/>
    <property type="evidence" value="ECO:0007669"/>
    <property type="project" value="TreeGrafter"/>
</dbReference>
<name>A0A8K0CR64_IGNLU</name>
<dbReference type="AlphaFoldDB" id="A0A8K0CR64"/>
<organism evidence="7 8">
    <name type="scientific">Ignelater luminosus</name>
    <name type="common">Cucubano</name>
    <name type="synonym">Pyrophorus luminosus</name>
    <dbReference type="NCBI Taxonomy" id="2038154"/>
    <lineage>
        <taxon>Eukaryota</taxon>
        <taxon>Metazoa</taxon>
        <taxon>Ecdysozoa</taxon>
        <taxon>Arthropoda</taxon>
        <taxon>Hexapoda</taxon>
        <taxon>Insecta</taxon>
        <taxon>Pterygota</taxon>
        <taxon>Neoptera</taxon>
        <taxon>Endopterygota</taxon>
        <taxon>Coleoptera</taxon>
        <taxon>Polyphaga</taxon>
        <taxon>Elateriformia</taxon>
        <taxon>Elateroidea</taxon>
        <taxon>Elateridae</taxon>
        <taxon>Agrypninae</taxon>
        <taxon>Pyrophorini</taxon>
        <taxon>Ignelater</taxon>
    </lineage>
</organism>
<feature type="domain" description="Replication protein A C-terminal" evidence="6">
    <location>
        <begin position="165"/>
        <end position="260"/>
    </location>
</feature>
<dbReference type="Pfam" id="PF08784">
    <property type="entry name" value="RPA_C"/>
    <property type="match status" value="1"/>
</dbReference>
<dbReference type="GO" id="GO:0035861">
    <property type="term" value="C:site of double-strand break"/>
    <property type="evidence" value="ECO:0007669"/>
    <property type="project" value="TreeGrafter"/>
</dbReference>
<comment type="caution">
    <text evidence="7">The sequence shown here is derived from an EMBL/GenBank/DDBJ whole genome shotgun (WGS) entry which is preliminary data.</text>
</comment>
<dbReference type="Proteomes" id="UP000801492">
    <property type="component" value="Unassembled WGS sequence"/>
</dbReference>
<dbReference type="GO" id="GO:0005662">
    <property type="term" value="C:DNA replication factor A complex"/>
    <property type="evidence" value="ECO:0007669"/>
    <property type="project" value="TreeGrafter"/>
</dbReference>
<dbReference type="InterPro" id="IPR014892">
    <property type="entry name" value="RPA_C"/>
</dbReference>
<dbReference type="EMBL" id="VTPC01070533">
    <property type="protein sequence ID" value="KAF2889128.1"/>
    <property type="molecule type" value="Genomic_DNA"/>
</dbReference>
<dbReference type="PANTHER" id="PTHR13989:SF16">
    <property type="entry name" value="REPLICATION PROTEIN A2"/>
    <property type="match status" value="1"/>
</dbReference>
<evidence type="ECO:0000256" key="5">
    <source>
        <dbReference type="ARBA" id="ARBA00023242"/>
    </source>
</evidence>
<dbReference type="OrthoDB" id="25571at2759"/>
<evidence type="ECO:0000313" key="7">
    <source>
        <dbReference type="EMBL" id="KAF2889128.1"/>
    </source>
</evidence>
<accession>A0A8K0CR64</accession>
<keyword evidence="5" id="KW-0539">Nucleus</keyword>
<dbReference type="Gene3D" id="1.10.10.10">
    <property type="entry name" value="Winged helix-like DNA-binding domain superfamily/Winged helix DNA-binding domain"/>
    <property type="match status" value="1"/>
</dbReference>
<reference evidence="7" key="1">
    <citation type="submission" date="2019-08" db="EMBL/GenBank/DDBJ databases">
        <title>The genome of the North American firefly Photinus pyralis.</title>
        <authorList>
            <consortium name="Photinus pyralis genome working group"/>
            <person name="Fallon T.R."/>
            <person name="Sander Lower S.E."/>
            <person name="Weng J.-K."/>
        </authorList>
    </citation>
    <scope>NUCLEOTIDE SEQUENCE</scope>
    <source>
        <strain evidence="7">TRF0915ILg1</strain>
        <tissue evidence="7">Whole body</tissue>
    </source>
</reference>
<dbReference type="CDD" id="cd04478">
    <property type="entry name" value="RPA2_DBD_D"/>
    <property type="match status" value="1"/>
</dbReference>
<dbReference type="PANTHER" id="PTHR13989">
    <property type="entry name" value="REPLICATION PROTEIN A-RELATED"/>
    <property type="match status" value="1"/>
</dbReference>
<evidence type="ECO:0000256" key="4">
    <source>
        <dbReference type="ARBA" id="ARBA00023125"/>
    </source>
</evidence>
<dbReference type="GO" id="GO:0003697">
    <property type="term" value="F:single-stranded DNA binding"/>
    <property type="evidence" value="ECO:0007669"/>
    <property type="project" value="TreeGrafter"/>
</dbReference>